<name>H2XPU0_CIOIN</name>
<organism evidence="1 2">
    <name type="scientific">Ciona intestinalis</name>
    <name type="common">Transparent sea squirt</name>
    <name type="synonym">Ascidia intestinalis</name>
    <dbReference type="NCBI Taxonomy" id="7719"/>
    <lineage>
        <taxon>Eukaryota</taxon>
        <taxon>Metazoa</taxon>
        <taxon>Chordata</taxon>
        <taxon>Tunicata</taxon>
        <taxon>Ascidiacea</taxon>
        <taxon>Phlebobranchia</taxon>
        <taxon>Cionidae</taxon>
        <taxon>Ciona</taxon>
    </lineage>
</organism>
<evidence type="ECO:0000313" key="1">
    <source>
        <dbReference type="Ensembl" id="ENSCINP00000031674.1"/>
    </source>
</evidence>
<proteinExistence type="predicted"/>
<dbReference type="InterPro" id="IPR038357">
    <property type="entry name" value="KEN_sf"/>
</dbReference>
<dbReference type="HOGENOM" id="CLU_2511978_0_0_1"/>
<reference evidence="1" key="2">
    <citation type="journal article" date="2008" name="Genome Biol.">
        <title>Improved genome assembly and evidence-based global gene model set for the chordate Ciona intestinalis: new insight into intron and operon populations.</title>
        <authorList>
            <person name="Satou Y."/>
            <person name="Mineta K."/>
            <person name="Ogasawara M."/>
            <person name="Sasakura Y."/>
            <person name="Shoguchi E."/>
            <person name="Ueno K."/>
            <person name="Yamada L."/>
            <person name="Matsumoto J."/>
            <person name="Wasserscheid J."/>
            <person name="Dewar K."/>
            <person name="Wiley G.B."/>
            <person name="Macmil S.L."/>
            <person name="Roe B.A."/>
            <person name="Zeller R.W."/>
            <person name="Hastings K.E."/>
            <person name="Lemaire P."/>
            <person name="Lindquist E."/>
            <person name="Endo T."/>
            <person name="Hotta K."/>
            <person name="Inaba K."/>
        </authorList>
    </citation>
    <scope>NUCLEOTIDE SEQUENCE [LARGE SCALE GENOMIC DNA]</scope>
    <source>
        <strain evidence="1">wild type</strain>
    </source>
</reference>
<sequence length="85" mass="9550">MDKDKKHGPLDCSDVGGLVRLVRNMDAHVLDSNIPLKVKKCIGFNEGGFNEGKPNINPDVFLKKLTGDYPQLLLHLYKLKQSCDR</sequence>
<dbReference type="Ensembl" id="ENSCINT00000033940.1">
    <property type="protein sequence ID" value="ENSCINP00000031674.1"/>
    <property type="gene ID" value="ENSCING00000024150.1"/>
</dbReference>
<accession>H2XPU0</accession>
<dbReference type="AlphaFoldDB" id="H2XPU0"/>
<evidence type="ECO:0000313" key="2">
    <source>
        <dbReference type="Proteomes" id="UP000008144"/>
    </source>
</evidence>
<reference evidence="1" key="4">
    <citation type="submission" date="2025-09" db="UniProtKB">
        <authorList>
            <consortium name="Ensembl"/>
        </authorList>
    </citation>
    <scope>IDENTIFICATION</scope>
</reference>
<dbReference type="InParanoid" id="H2XPU0"/>
<reference evidence="1" key="3">
    <citation type="submission" date="2025-08" db="UniProtKB">
        <authorList>
            <consortium name="Ensembl"/>
        </authorList>
    </citation>
    <scope>IDENTIFICATION</scope>
</reference>
<dbReference type="Proteomes" id="UP000008144">
    <property type="component" value="Chromosome 11"/>
</dbReference>
<protein>
    <submittedName>
        <fullName evidence="1">Uncharacterized protein</fullName>
    </submittedName>
</protein>
<dbReference type="Gene3D" id="1.20.1440.180">
    <property type="entry name" value="KEN domain"/>
    <property type="match status" value="1"/>
</dbReference>
<keyword evidence="2" id="KW-1185">Reference proteome</keyword>
<dbReference type="EMBL" id="EAAA01000644">
    <property type="status" value="NOT_ANNOTATED_CDS"/>
    <property type="molecule type" value="Genomic_DNA"/>
</dbReference>
<reference evidence="2" key="1">
    <citation type="journal article" date="2002" name="Science">
        <title>The draft genome of Ciona intestinalis: insights into chordate and vertebrate origins.</title>
        <authorList>
            <person name="Dehal P."/>
            <person name="Satou Y."/>
            <person name="Campbell R.K."/>
            <person name="Chapman J."/>
            <person name="Degnan B."/>
            <person name="De Tomaso A."/>
            <person name="Davidson B."/>
            <person name="Di Gregorio A."/>
            <person name="Gelpke M."/>
            <person name="Goodstein D.M."/>
            <person name="Harafuji N."/>
            <person name="Hastings K.E."/>
            <person name="Ho I."/>
            <person name="Hotta K."/>
            <person name="Huang W."/>
            <person name="Kawashima T."/>
            <person name="Lemaire P."/>
            <person name="Martinez D."/>
            <person name="Meinertzhagen I.A."/>
            <person name="Necula S."/>
            <person name="Nonaka M."/>
            <person name="Putnam N."/>
            <person name="Rash S."/>
            <person name="Saiga H."/>
            <person name="Satake M."/>
            <person name="Terry A."/>
            <person name="Yamada L."/>
            <person name="Wang H.G."/>
            <person name="Awazu S."/>
            <person name="Azumi K."/>
            <person name="Boore J."/>
            <person name="Branno M."/>
            <person name="Chin-Bow S."/>
            <person name="DeSantis R."/>
            <person name="Doyle S."/>
            <person name="Francino P."/>
            <person name="Keys D.N."/>
            <person name="Haga S."/>
            <person name="Hayashi H."/>
            <person name="Hino K."/>
            <person name="Imai K.S."/>
            <person name="Inaba K."/>
            <person name="Kano S."/>
            <person name="Kobayashi K."/>
            <person name="Kobayashi M."/>
            <person name="Lee B.I."/>
            <person name="Makabe K.W."/>
            <person name="Manohar C."/>
            <person name="Matassi G."/>
            <person name="Medina M."/>
            <person name="Mochizuki Y."/>
            <person name="Mount S."/>
            <person name="Morishita T."/>
            <person name="Miura S."/>
            <person name="Nakayama A."/>
            <person name="Nishizaka S."/>
            <person name="Nomoto H."/>
            <person name="Ohta F."/>
            <person name="Oishi K."/>
            <person name="Rigoutsos I."/>
            <person name="Sano M."/>
            <person name="Sasaki A."/>
            <person name="Sasakura Y."/>
            <person name="Shoguchi E."/>
            <person name="Shin-i T."/>
            <person name="Spagnuolo A."/>
            <person name="Stainier D."/>
            <person name="Suzuki M.M."/>
            <person name="Tassy O."/>
            <person name="Takatori N."/>
            <person name="Tokuoka M."/>
            <person name="Yagi K."/>
            <person name="Yoshizaki F."/>
            <person name="Wada S."/>
            <person name="Zhang C."/>
            <person name="Hyatt P.D."/>
            <person name="Larimer F."/>
            <person name="Detter C."/>
            <person name="Doggett N."/>
            <person name="Glavina T."/>
            <person name="Hawkins T."/>
            <person name="Richardson P."/>
            <person name="Lucas S."/>
            <person name="Kohara Y."/>
            <person name="Levine M."/>
            <person name="Satoh N."/>
            <person name="Rokhsar D.S."/>
        </authorList>
    </citation>
    <scope>NUCLEOTIDE SEQUENCE [LARGE SCALE GENOMIC DNA]</scope>
</reference>